<name>A0ACC2EKD5_DIPCM</name>
<reference evidence="2" key="1">
    <citation type="journal article" date="2024" name="Proc. Natl. Acad. Sci. U.S.A.">
        <title>Extraordinary preservation of gene collinearity over three hundred million years revealed in homosporous lycophytes.</title>
        <authorList>
            <person name="Li C."/>
            <person name="Wickell D."/>
            <person name="Kuo L.Y."/>
            <person name="Chen X."/>
            <person name="Nie B."/>
            <person name="Liao X."/>
            <person name="Peng D."/>
            <person name="Ji J."/>
            <person name="Jenkins J."/>
            <person name="Williams M."/>
            <person name="Shu S."/>
            <person name="Plott C."/>
            <person name="Barry K."/>
            <person name="Rajasekar S."/>
            <person name="Grimwood J."/>
            <person name="Han X."/>
            <person name="Sun S."/>
            <person name="Hou Z."/>
            <person name="He W."/>
            <person name="Dai G."/>
            <person name="Sun C."/>
            <person name="Schmutz J."/>
            <person name="Leebens-Mack J.H."/>
            <person name="Li F.W."/>
            <person name="Wang L."/>
        </authorList>
    </citation>
    <scope>NUCLEOTIDE SEQUENCE [LARGE SCALE GENOMIC DNA]</scope>
    <source>
        <strain evidence="2">cv. PW_Plant_1</strain>
    </source>
</reference>
<proteinExistence type="predicted"/>
<organism evidence="1 2">
    <name type="scientific">Diphasiastrum complanatum</name>
    <name type="common">Issler's clubmoss</name>
    <name type="synonym">Lycopodium complanatum</name>
    <dbReference type="NCBI Taxonomy" id="34168"/>
    <lineage>
        <taxon>Eukaryota</taxon>
        <taxon>Viridiplantae</taxon>
        <taxon>Streptophyta</taxon>
        <taxon>Embryophyta</taxon>
        <taxon>Tracheophyta</taxon>
        <taxon>Lycopodiopsida</taxon>
        <taxon>Lycopodiales</taxon>
        <taxon>Lycopodiaceae</taxon>
        <taxon>Lycopodioideae</taxon>
        <taxon>Diphasiastrum</taxon>
    </lineage>
</organism>
<accession>A0ACC2EKD5</accession>
<evidence type="ECO:0000313" key="1">
    <source>
        <dbReference type="EMBL" id="KAJ7566917.1"/>
    </source>
</evidence>
<keyword evidence="2" id="KW-1185">Reference proteome</keyword>
<gene>
    <name evidence="1" type="ORF">O6H91_02G124000</name>
</gene>
<sequence length="1180" mass="127674">MKQQQKGSRGGGTALAAAAAAGSPLRPPGQGSVGDDDPDEDGGRKLPSSSSSSSFASPSSSSSSVAAAAAVATATVSVMPSPAGGSLHCSSPSPSFSSSSGSSSKWIPCQGMFKDYALAQQHRRQQQQHSLVVGGSGSMRRAGNLRLVVTQPLVARLTRHIVETFQLCNPSFTYSETFNPKRVLTHPSVGVSNNGLDNSNSDLILSVNGVLVHPDSNQRYIVKDLLGQGTFGQVAKCWAHEAASFVAIKVIKNQPAYYHQALVEISILNMLNKKFDPGDKHHIVRIADHFFFQGHLCIVFELLSVNLFELLKVNHYRGISLHLLRLFTKQILDALAILRDASVIHCDLKPENILLTSSLQSGEIKLIDFGSACMENRPVYSYIQSRFYRSPEVVLGHPYTTAIDMWSLGCIVAELFLGVPLFPGESEYDLLKRMLETLGAHPPDHLLRTAKNTAKYFRHTSAAPPSDNYQHPQQTIYQFITEEEYELREKKRPIIGKHHHRFTRLEDIIMNYPFRSKLVKEDIEKEHQSRVCFVDFIRGLVQFDPVKRWTPNQAASHPFVTEQPFSEPYKPLPETARTPVCQAMAVKHNPGSGHWFGAGLSPRVNSNRGFQYNPPVQAHRLSYASSHGSYGSVGSYGDGIGPGSSYGSYSDLSNMYLSYPTPPAVGMSGQMQGGPPLVLSPDTWWRVAPMPPNAPPGYGSLGMSPSSSGFKPMSLGGSPSQFTPPGAPFLSPGSPAQSSPSRYGPASPARGAGISTLGKAAAVGHYNKSRGWGSPLSGSPHEGVMPHQQHPQNASAGLDAPFSYLEGPSRANHLGSPRSVVMQGQPHIQPWRHRIVGNSAGSPGSFYRPKTHIVYEPGSLGALLSSAEVAVDGGDDMPPPPDPGDWDPYYSGNDLLEDETNDIGGQGLYPVGAMGSGAARLGAGPGSVIFSGQGPGVGSDIMQIHNNQYVRGESSNSPTLPRSIGQVRGHMNSFRSLEGSPSSSHGYVYGQQLGHVRSKSKSMHHGPFSPQQTSPSRLGQQASHFQQQRKQQWQYRHHFNSQLQNPLEVSTNAMGHRRSASDTGGFPLPSSLFSSPRRDASLVYSSGPLEVGDGSSSNVNNPVTSRTFSLASEVSQMPHLIRREDSQTQILEHPTSWLALSSLQSHGHFSNNYASDQRSELQVRSLAPAASGRNEYKRGM</sequence>
<dbReference type="Proteomes" id="UP001162992">
    <property type="component" value="Chromosome 2"/>
</dbReference>
<dbReference type="EMBL" id="CM055093">
    <property type="protein sequence ID" value="KAJ7566917.1"/>
    <property type="molecule type" value="Genomic_DNA"/>
</dbReference>
<evidence type="ECO:0000313" key="2">
    <source>
        <dbReference type="Proteomes" id="UP001162992"/>
    </source>
</evidence>
<protein>
    <submittedName>
        <fullName evidence="1">Uncharacterized protein</fullName>
    </submittedName>
</protein>
<comment type="caution">
    <text evidence="1">The sequence shown here is derived from an EMBL/GenBank/DDBJ whole genome shotgun (WGS) entry which is preliminary data.</text>
</comment>